<evidence type="ECO:0000256" key="15">
    <source>
        <dbReference type="ARBA" id="ARBA00023128"/>
    </source>
</evidence>
<feature type="transmembrane region" description="Helical" evidence="18">
    <location>
        <begin position="58"/>
        <end position="78"/>
    </location>
</feature>
<comment type="function">
    <text evidence="1">Core subunit of the mitochondrial membrane respiratory chain NADH dehydrogenase (Complex I) that is believed to belong to the minimal assembly required for catalysis. Complex I functions in the transfer of electrons from NADH to the respiratory chain. The immediate electron acceptor for the enzyme is believed to be ubiquinone.</text>
</comment>
<comment type="function">
    <text evidence="18">Core subunit of the mitochondrial membrane respiratory chain NADH dehydrogenase (Complex I) which catalyzes electron transfer from NADH through the respiratory chain, using ubiquinone as an electron acceptor. Essential for the catalytic activity and assembly of complex I.</text>
</comment>
<feature type="transmembrane region" description="Helical" evidence="18">
    <location>
        <begin position="145"/>
        <end position="167"/>
    </location>
</feature>
<keyword evidence="12 18" id="KW-1133">Transmembrane helix</keyword>
<dbReference type="EMBL" id="MF351622">
    <property type="protein sequence ID" value="AUR39864.1"/>
    <property type="molecule type" value="Genomic_DNA"/>
</dbReference>
<dbReference type="GO" id="GO:0005743">
    <property type="term" value="C:mitochondrial inner membrane"/>
    <property type="evidence" value="ECO:0007669"/>
    <property type="project" value="UniProtKB-SubCell"/>
</dbReference>
<sequence length="329" mass="39560">MTKFYKLFFFNFVVMGTLISISSFSWFSMWMGMEINLISFIPIMKDNNSKSSESMSKYFIIQALASSILLLSIIMMNFSLMNWNMITPQSIMFFSLITKLGMAPTHFWLVEVVEGLNWWNCFWMLTWQKIAPFVFLMFLNKNLLIFYFSIIISTFISTIQGLGQISMRKIMTYSSINHMAWMMCSLMNNFIWCIYIFLYLITNFNLIMMFNKFKIFYINQIYNMNMNLMLKLFILLNFLSLSGLPPFIGFLPKWLTIMWMIENNFIFMPLLITTLTLISIFFYIRIMIPSMLNYMKMKKKINMKLNFYYLMFNFMFFSSLILLSWTNWM</sequence>
<dbReference type="PRINTS" id="PR01436">
    <property type="entry name" value="NADHDHGNASE2"/>
</dbReference>
<proteinExistence type="inferred from homology"/>
<feature type="transmembrane region" description="Helical" evidence="18">
    <location>
        <begin position="7"/>
        <end position="27"/>
    </location>
</feature>
<keyword evidence="15 18" id="KW-0496">Mitochondrion</keyword>
<evidence type="ECO:0000259" key="19">
    <source>
        <dbReference type="Pfam" id="PF00361"/>
    </source>
</evidence>
<reference evidence="20" key="1">
    <citation type="journal article" date="2017" name="Mitochondrial DNA Part B Resour">
        <title>Complete mitochondrial genome of a leaf-mining beetle, Agonita chinensis Weise (Coleoptera: Chrysomelidae).</title>
        <authorList>
            <person name="Guo Q."/>
            <person name="Xu J."/>
            <person name="Liao C."/>
            <person name="Dai X."/>
            <person name="Jiang X."/>
        </authorList>
    </citation>
    <scope>NUCLEOTIDE SEQUENCE</scope>
</reference>
<evidence type="ECO:0000256" key="3">
    <source>
        <dbReference type="ARBA" id="ARBA00007012"/>
    </source>
</evidence>
<evidence type="ECO:0000256" key="6">
    <source>
        <dbReference type="ARBA" id="ARBA00022448"/>
    </source>
</evidence>
<evidence type="ECO:0000256" key="18">
    <source>
        <dbReference type="RuleBase" id="RU003403"/>
    </source>
</evidence>
<gene>
    <name evidence="20" type="primary">ND2</name>
</gene>
<dbReference type="AlphaFoldDB" id="A0A343SEN1"/>
<protein>
    <recommendedName>
        <fullName evidence="5 18">NADH-ubiquinone oxidoreductase chain 2</fullName>
        <ecNumber evidence="4 18">7.1.1.2</ecNumber>
    </recommendedName>
</protein>
<evidence type="ECO:0000256" key="7">
    <source>
        <dbReference type="ARBA" id="ARBA00022660"/>
    </source>
</evidence>
<evidence type="ECO:0000256" key="4">
    <source>
        <dbReference type="ARBA" id="ARBA00012944"/>
    </source>
</evidence>
<evidence type="ECO:0000256" key="14">
    <source>
        <dbReference type="ARBA" id="ARBA00023075"/>
    </source>
</evidence>
<organism evidence="20">
    <name type="scientific">Agonita chinensis</name>
    <dbReference type="NCBI Taxonomy" id="2003340"/>
    <lineage>
        <taxon>Eukaryota</taxon>
        <taxon>Metazoa</taxon>
        <taxon>Ecdysozoa</taxon>
        <taxon>Arthropoda</taxon>
        <taxon>Hexapoda</taxon>
        <taxon>Insecta</taxon>
        <taxon>Pterygota</taxon>
        <taxon>Neoptera</taxon>
        <taxon>Endopterygota</taxon>
        <taxon>Coleoptera</taxon>
        <taxon>Polyphaga</taxon>
        <taxon>Cucujiformia</taxon>
        <taxon>Chrysomeloidea</taxon>
        <taxon>Chrysomelidae</taxon>
        <taxon>Cassidinae</taxon>
        <taxon>Agonita</taxon>
    </lineage>
</organism>
<evidence type="ECO:0000256" key="16">
    <source>
        <dbReference type="ARBA" id="ARBA00023136"/>
    </source>
</evidence>
<evidence type="ECO:0000256" key="11">
    <source>
        <dbReference type="ARBA" id="ARBA00022982"/>
    </source>
</evidence>
<keyword evidence="6" id="KW-0813">Transport</keyword>
<feature type="domain" description="NADH:quinone oxidoreductase/Mrp antiporter transmembrane" evidence="19">
    <location>
        <begin position="25"/>
        <end position="278"/>
    </location>
</feature>
<dbReference type="Pfam" id="PF00361">
    <property type="entry name" value="Proton_antipo_M"/>
    <property type="match status" value="1"/>
</dbReference>
<geneLocation type="mitochondrion" evidence="20"/>
<evidence type="ECO:0000256" key="5">
    <source>
        <dbReference type="ARBA" id="ARBA00021008"/>
    </source>
</evidence>
<dbReference type="InterPro" id="IPR003917">
    <property type="entry name" value="NADH_UbQ_OxRdtase_chain2"/>
</dbReference>
<keyword evidence="16 18" id="KW-0472">Membrane</keyword>
<feature type="transmembrane region" description="Helical" evidence="18">
    <location>
        <begin position="179"/>
        <end position="207"/>
    </location>
</feature>
<comment type="catalytic activity">
    <reaction evidence="17 18">
        <text>a ubiquinone + NADH + 5 H(+)(in) = a ubiquinol + NAD(+) + 4 H(+)(out)</text>
        <dbReference type="Rhea" id="RHEA:29091"/>
        <dbReference type="Rhea" id="RHEA-COMP:9565"/>
        <dbReference type="Rhea" id="RHEA-COMP:9566"/>
        <dbReference type="ChEBI" id="CHEBI:15378"/>
        <dbReference type="ChEBI" id="CHEBI:16389"/>
        <dbReference type="ChEBI" id="CHEBI:17976"/>
        <dbReference type="ChEBI" id="CHEBI:57540"/>
        <dbReference type="ChEBI" id="CHEBI:57945"/>
        <dbReference type="EC" id="7.1.1.2"/>
    </reaction>
</comment>
<evidence type="ECO:0000256" key="13">
    <source>
        <dbReference type="ARBA" id="ARBA00023027"/>
    </source>
</evidence>
<name>A0A343SEN1_9CUCU</name>
<keyword evidence="13 18" id="KW-0520">NAD</keyword>
<dbReference type="InterPro" id="IPR050175">
    <property type="entry name" value="Complex_I_Subunit_2"/>
</dbReference>
<accession>A0A343SEN1</accession>
<dbReference type="EC" id="7.1.1.2" evidence="4 18"/>
<keyword evidence="9 18" id="KW-0999">Mitochondrion inner membrane</keyword>
<dbReference type="InterPro" id="IPR001750">
    <property type="entry name" value="ND/Mrp_TM"/>
</dbReference>
<keyword evidence="8 18" id="KW-0812">Transmembrane</keyword>
<dbReference type="GO" id="GO:0008137">
    <property type="term" value="F:NADH dehydrogenase (ubiquinone) activity"/>
    <property type="evidence" value="ECO:0007669"/>
    <property type="project" value="UniProtKB-EC"/>
</dbReference>
<evidence type="ECO:0000256" key="2">
    <source>
        <dbReference type="ARBA" id="ARBA00004448"/>
    </source>
</evidence>
<keyword evidence="11 18" id="KW-0249">Electron transport</keyword>
<feature type="transmembrane region" description="Helical" evidence="18">
    <location>
        <begin position="264"/>
        <end position="284"/>
    </location>
</feature>
<evidence type="ECO:0000256" key="10">
    <source>
        <dbReference type="ARBA" id="ARBA00022967"/>
    </source>
</evidence>
<feature type="transmembrane region" description="Helical" evidence="18">
    <location>
        <begin position="305"/>
        <end position="325"/>
    </location>
</feature>
<dbReference type="PANTHER" id="PTHR46552">
    <property type="entry name" value="NADH-UBIQUINONE OXIDOREDUCTASE CHAIN 2"/>
    <property type="match status" value="1"/>
</dbReference>
<keyword evidence="10 18" id="KW-1278">Translocase</keyword>
<keyword evidence="14 18" id="KW-0830">Ubiquinone</keyword>
<dbReference type="PANTHER" id="PTHR46552:SF1">
    <property type="entry name" value="NADH-UBIQUINONE OXIDOREDUCTASE CHAIN 2"/>
    <property type="match status" value="1"/>
</dbReference>
<keyword evidence="7 18" id="KW-0679">Respiratory chain</keyword>
<evidence type="ECO:0000256" key="17">
    <source>
        <dbReference type="ARBA" id="ARBA00049551"/>
    </source>
</evidence>
<evidence type="ECO:0000256" key="8">
    <source>
        <dbReference type="ARBA" id="ARBA00022692"/>
    </source>
</evidence>
<comment type="subcellular location">
    <subcellularLocation>
        <location evidence="2 18">Mitochondrion inner membrane</location>
        <topology evidence="2 18">Multi-pass membrane protein</topology>
    </subcellularLocation>
</comment>
<evidence type="ECO:0000256" key="9">
    <source>
        <dbReference type="ARBA" id="ARBA00022792"/>
    </source>
</evidence>
<feature type="transmembrane region" description="Helical" evidence="18">
    <location>
        <begin position="228"/>
        <end position="252"/>
    </location>
</feature>
<evidence type="ECO:0000256" key="12">
    <source>
        <dbReference type="ARBA" id="ARBA00022989"/>
    </source>
</evidence>
<comment type="similarity">
    <text evidence="3 18">Belongs to the complex I subunit 2 family.</text>
</comment>
<evidence type="ECO:0000256" key="1">
    <source>
        <dbReference type="ARBA" id="ARBA00003257"/>
    </source>
</evidence>
<evidence type="ECO:0000313" key="20">
    <source>
        <dbReference type="EMBL" id="AUR39864.1"/>
    </source>
</evidence>
<dbReference type="GO" id="GO:0006120">
    <property type="term" value="P:mitochondrial electron transport, NADH to ubiquinone"/>
    <property type="evidence" value="ECO:0007669"/>
    <property type="project" value="InterPro"/>
</dbReference>